<dbReference type="PANTHER" id="PTHR43309">
    <property type="entry name" value="5-OXOPROLINASE SUBUNIT C"/>
    <property type="match status" value="1"/>
</dbReference>
<reference evidence="5 6" key="1">
    <citation type="submission" date="2019-03" db="EMBL/GenBank/DDBJ databases">
        <title>Genomic Encyclopedia of Type Strains, Phase IV (KMG-IV): sequencing the most valuable type-strain genomes for metagenomic binning, comparative biology and taxonomic classification.</title>
        <authorList>
            <person name="Goeker M."/>
        </authorList>
    </citation>
    <scope>NUCLEOTIDE SEQUENCE [LARGE SCALE GENOMIC DNA]</scope>
    <source>
        <strain evidence="5 6">DSM 24830</strain>
    </source>
</reference>
<evidence type="ECO:0000256" key="2">
    <source>
        <dbReference type="ARBA" id="ARBA00022801"/>
    </source>
</evidence>
<dbReference type="Gene3D" id="2.40.100.10">
    <property type="entry name" value="Cyclophilin-like"/>
    <property type="match status" value="1"/>
</dbReference>
<keyword evidence="2" id="KW-0378">Hydrolase</keyword>
<dbReference type="InterPro" id="IPR003778">
    <property type="entry name" value="CT_A_B"/>
</dbReference>
<keyword evidence="1" id="KW-0547">Nucleotide-binding</keyword>
<evidence type="ECO:0000313" key="6">
    <source>
        <dbReference type="Proteomes" id="UP000294887"/>
    </source>
</evidence>
<keyword evidence="3" id="KW-0067">ATP-binding</keyword>
<evidence type="ECO:0000256" key="1">
    <source>
        <dbReference type="ARBA" id="ARBA00022741"/>
    </source>
</evidence>
<comment type="caution">
    <text evidence="5">The sequence shown here is derived from an EMBL/GenBank/DDBJ whole genome shotgun (WGS) entry which is preliminary data.</text>
</comment>
<dbReference type="RefSeq" id="WP_131905715.1">
    <property type="nucleotide sequence ID" value="NZ_BAAAFU010000004.1"/>
</dbReference>
<sequence>MSLDDLLPPTLQIVKPGVISLLQDYGRYGMQHYGITNSGPMDEHAYLWANRLLQNNFNAPQIEICLGGFEARFTKPTRIAICGAHLHPTLNHKPLKTWHSYAIKAGDVLRFGGAHHGLYAYLAIAGGFDVKPQLSSCSTVMREYLGGIHQNGEKLVAGDSLDYPHYNERHIKGTGPFSTVVPEAYIPSYPDKISIRFIPNYSENGCGEAILNKFTQQSYRVSNEINRMGYRLKGEALPHDGKSIISQGISTGFIQLPKDGQPIVLMKDRQTIGGYPLLGCVAHLDVAKLSQSKPGVEVEFVKVGIADLEGELGEYSGFLLS</sequence>
<dbReference type="GO" id="GO:0005524">
    <property type="term" value="F:ATP binding"/>
    <property type="evidence" value="ECO:0007669"/>
    <property type="project" value="UniProtKB-KW"/>
</dbReference>
<dbReference type="EMBL" id="SMFQ01000003">
    <property type="protein sequence ID" value="TCJ87441.1"/>
    <property type="molecule type" value="Genomic_DNA"/>
</dbReference>
<proteinExistence type="predicted"/>
<dbReference type="InterPro" id="IPR052708">
    <property type="entry name" value="PxpC"/>
</dbReference>
<evidence type="ECO:0000259" key="4">
    <source>
        <dbReference type="SMART" id="SM00797"/>
    </source>
</evidence>
<protein>
    <submittedName>
        <fullName evidence="5">Biotin-dependent carboxylase-like uncharacterized protein</fullName>
    </submittedName>
</protein>
<accession>A0A4R1F9I6</accession>
<feature type="domain" description="Carboxyltransferase" evidence="4">
    <location>
        <begin position="32"/>
        <end position="318"/>
    </location>
</feature>
<evidence type="ECO:0000313" key="5">
    <source>
        <dbReference type="EMBL" id="TCJ87441.1"/>
    </source>
</evidence>
<dbReference type="AlphaFoldDB" id="A0A4R1F9I6"/>
<dbReference type="NCBIfam" id="TIGR00724">
    <property type="entry name" value="urea_amlyse_rel"/>
    <property type="match status" value="1"/>
</dbReference>
<dbReference type="GO" id="GO:0016787">
    <property type="term" value="F:hydrolase activity"/>
    <property type="evidence" value="ECO:0007669"/>
    <property type="project" value="UniProtKB-KW"/>
</dbReference>
<dbReference type="SMART" id="SM00797">
    <property type="entry name" value="AHS2"/>
    <property type="match status" value="1"/>
</dbReference>
<keyword evidence="6" id="KW-1185">Reference proteome</keyword>
<gene>
    <name evidence="5" type="ORF">EV695_1951</name>
</gene>
<dbReference type="OrthoDB" id="9768696at2"/>
<dbReference type="PANTHER" id="PTHR43309:SF4">
    <property type="entry name" value="CARBOXYLTRANSFERASE DOMAIN-CONTAINING PROTEIN"/>
    <property type="match status" value="1"/>
</dbReference>
<dbReference type="Pfam" id="PF02626">
    <property type="entry name" value="CT_A_B"/>
    <property type="match status" value="1"/>
</dbReference>
<name>A0A4R1F9I6_9GAMM</name>
<evidence type="ECO:0000256" key="3">
    <source>
        <dbReference type="ARBA" id="ARBA00022840"/>
    </source>
</evidence>
<dbReference type="SUPFAM" id="SSF50891">
    <property type="entry name" value="Cyclophilin-like"/>
    <property type="match status" value="1"/>
</dbReference>
<dbReference type="Proteomes" id="UP000294887">
    <property type="component" value="Unassembled WGS sequence"/>
</dbReference>
<organism evidence="5 6">
    <name type="scientific">Cocleimonas flava</name>
    <dbReference type="NCBI Taxonomy" id="634765"/>
    <lineage>
        <taxon>Bacteria</taxon>
        <taxon>Pseudomonadati</taxon>
        <taxon>Pseudomonadota</taxon>
        <taxon>Gammaproteobacteria</taxon>
        <taxon>Thiotrichales</taxon>
        <taxon>Thiotrichaceae</taxon>
        <taxon>Cocleimonas</taxon>
    </lineage>
</organism>
<dbReference type="InterPro" id="IPR029000">
    <property type="entry name" value="Cyclophilin-like_dom_sf"/>
</dbReference>